<proteinExistence type="predicted"/>
<accession>A0AA40DGA5</accession>
<keyword evidence="3" id="KW-0862">Zinc</keyword>
<dbReference type="Proteomes" id="UP001174997">
    <property type="component" value="Unassembled WGS sequence"/>
</dbReference>
<gene>
    <name evidence="6" type="ORF">QBC41DRAFT_241593</name>
</gene>
<evidence type="ECO:0000256" key="2">
    <source>
        <dbReference type="ARBA" id="ARBA00022771"/>
    </source>
</evidence>
<keyword evidence="7" id="KW-1185">Reference proteome</keyword>
<feature type="region of interest" description="Disordered" evidence="4">
    <location>
        <begin position="36"/>
        <end position="59"/>
    </location>
</feature>
<keyword evidence="2" id="KW-0863">Zinc-finger</keyword>
<dbReference type="InterPro" id="IPR039723">
    <property type="entry name" value="Vps71/ZNHIT1"/>
</dbReference>
<dbReference type="GO" id="GO:0008270">
    <property type="term" value="F:zinc ion binding"/>
    <property type="evidence" value="ECO:0007669"/>
    <property type="project" value="UniProtKB-KW"/>
</dbReference>
<dbReference type="GO" id="GO:0005634">
    <property type="term" value="C:nucleus"/>
    <property type="evidence" value="ECO:0007669"/>
    <property type="project" value="UniProtKB-ARBA"/>
</dbReference>
<evidence type="ECO:0000256" key="3">
    <source>
        <dbReference type="ARBA" id="ARBA00022833"/>
    </source>
</evidence>
<evidence type="ECO:0000256" key="4">
    <source>
        <dbReference type="SAM" id="MobiDB-lite"/>
    </source>
</evidence>
<dbReference type="InterPro" id="IPR007529">
    <property type="entry name" value="Znf_HIT"/>
</dbReference>
<organism evidence="6 7">
    <name type="scientific">Cercophora samala</name>
    <dbReference type="NCBI Taxonomy" id="330535"/>
    <lineage>
        <taxon>Eukaryota</taxon>
        <taxon>Fungi</taxon>
        <taxon>Dikarya</taxon>
        <taxon>Ascomycota</taxon>
        <taxon>Pezizomycotina</taxon>
        <taxon>Sordariomycetes</taxon>
        <taxon>Sordariomycetidae</taxon>
        <taxon>Sordariales</taxon>
        <taxon>Lasiosphaeriaceae</taxon>
        <taxon>Cercophora</taxon>
    </lineage>
</organism>
<protein>
    <recommendedName>
        <fullName evidence="5">HIT-type domain-containing protein</fullName>
    </recommendedName>
</protein>
<feature type="domain" description="HIT-type" evidence="5">
    <location>
        <begin position="322"/>
        <end position="349"/>
    </location>
</feature>
<dbReference type="EMBL" id="JAULSY010000007">
    <property type="protein sequence ID" value="KAK0673250.1"/>
    <property type="molecule type" value="Genomic_DNA"/>
</dbReference>
<feature type="region of interest" description="Disordered" evidence="4">
    <location>
        <begin position="141"/>
        <end position="202"/>
    </location>
</feature>
<feature type="region of interest" description="Disordered" evidence="4">
    <location>
        <begin position="216"/>
        <end position="245"/>
    </location>
</feature>
<keyword evidence="1" id="KW-0479">Metal-binding</keyword>
<reference evidence="6" key="1">
    <citation type="submission" date="2023-06" db="EMBL/GenBank/DDBJ databases">
        <title>Genome-scale phylogeny and comparative genomics of the fungal order Sordariales.</title>
        <authorList>
            <consortium name="Lawrence Berkeley National Laboratory"/>
            <person name="Hensen N."/>
            <person name="Bonometti L."/>
            <person name="Westerberg I."/>
            <person name="Brannstrom I.O."/>
            <person name="Guillou S."/>
            <person name="Cros-Aarteil S."/>
            <person name="Calhoun S."/>
            <person name="Haridas S."/>
            <person name="Kuo A."/>
            <person name="Mondo S."/>
            <person name="Pangilinan J."/>
            <person name="Riley R."/>
            <person name="Labutti K."/>
            <person name="Andreopoulos B."/>
            <person name="Lipzen A."/>
            <person name="Chen C."/>
            <person name="Yanf M."/>
            <person name="Daum C."/>
            <person name="Ng V."/>
            <person name="Clum A."/>
            <person name="Steindorff A."/>
            <person name="Ohm R."/>
            <person name="Martin F."/>
            <person name="Silar P."/>
            <person name="Natvig D."/>
            <person name="Lalanne C."/>
            <person name="Gautier V."/>
            <person name="Ament-Velasquez S.L."/>
            <person name="Kruys A."/>
            <person name="Hutchinson M.I."/>
            <person name="Powell A.J."/>
            <person name="Barry K."/>
            <person name="Miller A.N."/>
            <person name="Grigoriev I.V."/>
            <person name="Debuchy R."/>
            <person name="Gladieux P."/>
            <person name="Thoren M.H."/>
            <person name="Johannesson H."/>
        </authorList>
    </citation>
    <scope>NUCLEOTIDE SEQUENCE</scope>
    <source>
        <strain evidence="6">CBS 307.81</strain>
    </source>
</reference>
<name>A0AA40DGA5_9PEZI</name>
<feature type="compositionally biased region" description="Acidic residues" evidence="4">
    <location>
        <begin position="217"/>
        <end position="226"/>
    </location>
</feature>
<dbReference type="AlphaFoldDB" id="A0AA40DGA5"/>
<dbReference type="Pfam" id="PF04438">
    <property type="entry name" value="zf-HIT"/>
    <property type="match status" value="1"/>
</dbReference>
<sequence length="362" mass="39311">MNNFGVIEVASTATKTTPGWAYVPDTGPALPAALQPKNRKRAARNAQPGLSLSDLTARQENKLRKDLEALSKDGTRDVQIPIPNKPPAGRSHKHTPAIRKILQSQKTFSNHLDDHQALLALAESNPAAVVNNPLLFLNKPLTPLPQPQTTTKSASPAPVKEKGGGSSTNSKRGAAAAKRAAAKEREEEQLQQQLQQQQRKRAKAEAEKLAAVVVEDGQQEDDDVEMTDPPAQPQPQPQPQEEEEEKAILCSYPPDGTILPAYGKPPPASHPGDDDPLLVSAVPSFPTDEELRALMTAPPLGYMDARATFGGEEGENKKYPTRVFCEMCGYWGRVKCIKCGVRVCGLDCLEGHREECVTRYGL</sequence>
<dbReference type="PANTHER" id="PTHR13093">
    <property type="entry name" value="ZINC FINGER HIT DOMAIN CONTAINING PROTEIN 1"/>
    <property type="match status" value="1"/>
</dbReference>
<evidence type="ECO:0000259" key="5">
    <source>
        <dbReference type="Pfam" id="PF04438"/>
    </source>
</evidence>
<evidence type="ECO:0000313" key="7">
    <source>
        <dbReference type="Proteomes" id="UP001174997"/>
    </source>
</evidence>
<evidence type="ECO:0000256" key="1">
    <source>
        <dbReference type="ARBA" id="ARBA00022723"/>
    </source>
</evidence>
<dbReference type="GO" id="GO:0006338">
    <property type="term" value="P:chromatin remodeling"/>
    <property type="evidence" value="ECO:0007669"/>
    <property type="project" value="InterPro"/>
</dbReference>
<comment type="caution">
    <text evidence="6">The sequence shown here is derived from an EMBL/GenBank/DDBJ whole genome shotgun (WGS) entry which is preliminary data.</text>
</comment>
<evidence type="ECO:0000313" key="6">
    <source>
        <dbReference type="EMBL" id="KAK0673250.1"/>
    </source>
</evidence>
<feature type="non-terminal residue" evidence="6">
    <location>
        <position position="362"/>
    </location>
</feature>
<dbReference type="CDD" id="cd21437">
    <property type="entry name" value="zf-HIT_ZNHIT1_like"/>
    <property type="match status" value="1"/>
</dbReference>